<feature type="region of interest" description="Disordered" evidence="1">
    <location>
        <begin position="1"/>
        <end position="32"/>
    </location>
</feature>
<evidence type="ECO:0000313" key="2">
    <source>
        <dbReference type="EMBL" id="KAF3542963.1"/>
    </source>
</evidence>
<sequence length="146" mass="16644">MDNGCIDNSTIQRGGHEDALSSGDASLQHGSSRRPKALSIYDGFTRSTSACGCSFLRSHELQITGGAKMLLEAHSKVDMFEETHLRRRVPTEPKEVPWPRWLTHTKTTAFHVKFFSRKSLRRATSGSSTGWLYRNTTLRIIFRYRR</sequence>
<reference evidence="2 3" key="1">
    <citation type="journal article" date="2020" name="BMC Genomics">
        <title>Intraspecific diversification of the crop wild relative Brassica cretica Lam. using demographic model selection.</title>
        <authorList>
            <person name="Kioukis A."/>
            <person name="Michalopoulou V.A."/>
            <person name="Briers L."/>
            <person name="Pirintsos S."/>
            <person name="Studholme D.J."/>
            <person name="Pavlidis P."/>
            <person name="Sarris P.F."/>
        </authorList>
    </citation>
    <scope>NUCLEOTIDE SEQUENCE [LARGE SCALE GENOMIC DNA]</scope>
    <source>
        <strain evidence="3">cv. PFS-1207/04</strain>
    </source>
</reference>
<dbReference type="EMBL" id="QGKV02000832">
    <property type="protein sequence ID" value="KAF3542963.1"/>
    <property type="molecule type" value="Genomic_DNA"/>
</dbReference>
<keyword evidence="3" id="KW-1185">Reference proteome</keyword>
<name>A0ABQ7BUB2_BRACR</name>
<feature type="compositionally biased region" description="Polar residues" evidence="1">
    <location>
        <begin position="1"/>
        <end position="12"/>
    </location>
</feature>
<evidence type="ECO:0000256" key="1">
    <source>
        <dbReference type="SAM" id="MobiDB-lite"/>
    </source>
</evidence>
<gene>
    <name evidence="2" type="ORF">DY000_02010506</name>
</gene>
<accession>A0ABQ7BUB2</accession>
<protein>
    <submittedName>
        <fullName evidence="2">Uncharacterized protein</fullName>
    </submittedName>
</protein>
<evidence type="ECO:0000313" key="3">
    <source>
        <dbReference type="Proteomes" id="UP000266723"/>
    </source>
</evidence>
<dbReference type="Proteomes" id="UP000266723">
    <property type="component" value="Unassembled WGS sequence"/>
</dbReference>
<organism evidence="2 3">
    <name type="scientific">Brassica cretica</name>
    <name type="common">Mustard</name>
    <dbReference type="NCBI Taxonomy" id="69181"/>
    <lineage>
        <taxon>Eukaryota</taxon>
        <taxon>Viridiplantae</taxon>
        <taxon>Streptophyta</taxon>
        <taxon>Embryophyta</taxon>
        <taxon>Tracheophyta</taxon>
        <taxon>Spermatophyta</taxon>
        <taxon>Magnoliopsida</taxon>
        <taxon>eudicotyledons</taxon>
        <taxon>Gunneridae</taxon>
        <taxon>Pentapetalae</taxon>
        <taxon>rosids</taxon>
        <taxon>malvids</taxon>
        <taxon>Brassicales</taxon>
        <taxon>Brassicaceae</taxon>
        <taxon>Brassiceae</taxon>
        <taxon>Brassica</taxon>
    </lineage>
</organism>
<comment type="caution">
    <text evidence="2">The sequence shown here is derived from an EMBL/GenBank/DDBJ whole genome shotgun (WGS) entry which is preliminary data.</text>
</comment>
<proteinExistence type="predicted"/>